<keyword evidence="7 11" id="KW-0406">Ion transport</keyword>
<geneLocation type="chloroplast" evidence="14"/>
<dbReference type="AlphaFoldDB" id="A0A173CTR0"/>
<keyword evidence="4 11" id="KW-0812">Transmembrane</keyword>
<comment type="miscellaneous">
    <text evidence="11">In plastids the F-type ATPase is also known as CF(1)CF(0).</text>
</comment>
<keyword evidence="2 11" id="KW-0813">Transport</keyword>
<dbReference type="PANTHER" id="PTHR34264">
    <property type="entry name" value="ATP SYNTHASE SUBUNIT B, CHLOROPLASTIC"/>
    <property type="match status" value="1"/>
</dbReference>
<comment type="subunit">
    <text evidence="11">F-type ATPases have 2 components, F(1) - the catalytic core - and F(0) - the membrane proton channel. F(1) has five subunits: alpha(3), beta(3), gamma(1), delta(1), epsilon(1). F(0) has four main subunits: a(1), b(1), b'(1) and c(10-14). The alpha and beta chains form an alternating ring which encloses part of the gamma chain. F(1) is attached to F(0) by a central stalk formed by the gamma and epsilon chains, while a peripheral stalk is formed by the delta, b and b' chains.</text>
</comment>
<keyword evidence="14" id="KW-0150">Chloroplast</keyword>
<dbReference type="GO" id="GO:0009535">
    <property type="term" value="C:chloroplast thylakoid membrane"/>
    <property type="evidence" value="ECO:0007669"/>
    <property type="project" value="UniProtKB-SubCell"/>
</dbReference>
<protein>
    <recommendedName>
        <fullName evidence="11">ATP synthase subunit b, chloroplastic</fullName>
    </recommendedName>
    <alternativeName>
        <fullName evidence="11">ATP synthase F(0) sector subunit b</fullName>
    </alternativeName>
    <alternativeName>
        <fullName evidence="11">ATPase subunit I</fullName>
    </alternativeName>
</protein>
<organism evidence="14">
    <name type="scientific">Ostreobium sp. OS1B</name>
    <dbReference type="NCBI Taxonomy" id="1851547"/>
    <lineage>
        <taxon>Eukaryota</taxon>
        <taxon>Viridiplantae</taxon>
        <taxon>Chlorophyta</taxon>
        <taxon>core chlorophytes</taxon>
        <taxon>Ulvophyceae</taxon>
        <taxon>TCBD clade</taxon>
        <taxon>Bryopsidales</taxon>
        <taxon>Ostreobineae</taxon>
        <taxon>Ostreobiaceae</taxon>
        <taxon>Ostreobium</taxon>
    </lineage>
</organism>
<keyword evidence="14" id="KW-0934">Plastid</keyword>
<evidence type="ECO:0000256" key="13">
    <source>
        <dbReference type="SAM" id="Coils"/>
    </source>
</evidence>
<evidence type="ECO:0000256" key="12">
    <source>
        <dbReference type="RuleBase" id="RU003848"/>
    </source>
</evidence>
<accession>A0A173CTR0</accession>
<name>A0A173CTR0_9CHLO</name>
<dbReference type="InterPro" id="IPR002146">
    <property type="entry name" value="ATP_synth_b/b'su_bac/chlpt"/>
</dbReference>
<keyword evidence="9 11" id="KW-0066">ATP synthesis</keyword>
<comment type="similarity">
    <text evidence="11 12">Belongs to the ATPase B chain family.</text>
</comment>
<gene>
    <name evidence="11 14" type="primary">atpF</name>
</gene>
<dbReference type="PANTHER" id="PTHR34264:SF3">
    <property type="entry name" value="ATP SYNTHASE SUBUNIT B, CHLOROPLASTIC"/>
    <property type="match status" value="1"/>
</dbReference>
<comment type="function">
    <text evidence="11">Component of the F(0) channel, it forms part of the peripheral stalk, linking F(1) to F(0).</text>
</comment>
<keyword evidence="8 11" id="KW-0472">Membrane</keyword>
<evidence type="ECO:0000256" key="11">
    <source>
        <dbReference type="HAMAP-Rule" id="MF_01398"/>
    </source>
</evidence>
<reference evidence="14" key="1">
    <citation type="submission" date="2016-03" db="EMBL/GenBank/DDBJ databases">
        <title>The 'other' coral symbiont: Ostreobium diversity and distribution.</title>
        <authorList>
            <person name="del Campo J."/>
            <person name="Pombert J.-F."/>
            <person name="Slapeta J."/>
            <person name="Larkum A."/>
            <person name="Keeling P.J."/>
        </authorList>
    </citation>
    <scope>NUCLEOTIDE SEQUENCE</scope>
    <source>
        <strain evidence="14">OS1B</strain>
    </source>
</reference>
<comment type="subcellular location">
    <subcellularLocation>
        <location evidence="1">Membrane</location>
        <topology evidence="1">Single-pass membrane protein</topology>
    </subcellularLocation>
    <subcellularLocation>
        <location evidence="11">Plastid</location>
        <location evidence="11">Chloroplast thylakoid membrane</location>
        <topology evidence="11">Single-pass membrane protein</topology>
    </subcellularLocation>
</comment>
<evidence type="ECO:0000256" key="9">
    <source>
        <dbReference type="ARBA" id="ARBA00023310"/>
    </source>
</evidence>
<evidence type="ECO:0000256" key="3">
    <source>
        <dbReference type="ARBA" id="ARBA00022547"/>
    </source>
</evidence>
<evidence type="ECO:0000256" key="8">
    <source>
        <dbReference type="ARBA" id="ARBA00023136"/>
    </source>
</evidence>
<proteinExistence type="inferred from homology"/>
<evidence type="ECO:0000256" key="4">
    <source>
        <dbReference type="ARBA" id="ARBA00022692"/>
    </source>
</evidence>
<evidence type="ECO:0000256" key="5">
    <source>
        <dbReference type="ARBA" id="ARBA00022781"/>
    </source>
</evidence>
<keyword evidence="3 11" id="KW-0138">CF(0)</keyword>
<dbReference type="Pfam" id="PF00430">
    <property type="entry name" value="ATP-synt_B"/>
    <property type="match status" value="1"/>
</dbReference>
<keyword evidence="11" id="KW-0793">Thylakoid</keyword>
<keyword evidence="5 11" id="KW-0375">Hydrogen ion transport</keyword>
<feature type="transmembrane region" description="Helical" evidence="11">
    <location>
        <begin position="14"/>
        <end position="32"/>
    </location>
</feature>
<dbReference type="EMBL" id="KU979013">
    <property type="protein sequence ID" value="ANG44398.1"/>
    <property type="molecule type" value="Genomic_DNA"/>
</dbReference>
<comment type="function">
    <text evidence="10 11">F(1)F(0) ATP synthase produces ATP from ADP in the presence of a proton or sodium gradient. F-type ATPases consist of two structural domains, F(1) containing the extramembraneous catalytic core and F(0) containing the membrane proton channel, linked together by a central stalk and a peripheral stalk. During catalysis, ATP synthesis in the catalytic domain of F(1) is coupled via a rotary mechanism of the central stalk subunits to proton translocation.</text>
</comment>
<dbReference type="GO" id="GO:0046933">
    <property type="term" value="F:proton-transporting ATP synthase activity, rotational mechanism"/>
    <property type="evidence" value="ECO:0007669"/>
    <property type="project" value="UniProtKB-UniRule"/>
</dbReference>
<dbReference type="GO" id="GO:0045259">
    <property type="term" value="C:proton-transporting ATP synthase complex"/>
    <property type="evidence" value="ECO:0007669"/>
    <property type="project" value="UniProtKB-KW"/>
</dbReference>
<feature type="coiled-coil region" evidence="13">
    <location>
        <begin position="47"/>
        <end position="110"/>
    </location>
</feature>
<evidence type="ECO:0000256" key="2">
    <source>
        <dbReference type="ARBA" id="ARBA00022448"/>
    </source>
</evidence>
<keyword evidence="6 11" id="KW-1133">Transmembrane helix</keyword>
<evidence type="ECO:0000256" key="1">
    <source>
        <dbReference type="ARBA" id="ARBA00004167"/>
    </source>
</evidence>
<evidence type="ECO:0000256" key="10">
    <source>
        <dbReference type="ARBA" id="ARBA00025198"/>
    </source>
</evidence>
<dbReference type="HAMAP" id="MF_01398">
    <property type="entry name" value="ATP_synth_b_bprime"/>
    <property type="match status" value="1"/>
</dbReference>
<sequence>MDIQFNTNILETNIINLIVVIVVVISFVGDALRSLLENRQQLILANLSEADKRAKKAQEKLIEAKSQFEAAKLKSEEIAKQGIVTLNKDKDNSQIQTEEMIQRLDKLKKETLLSQQQKALKLLSKKVIQSSLTQVQEKLQKRIDSKFQTSINNFYIALLRNYGF</sequence>
<evidence type="ECO:0000313" key="14">
    <source>
        <dbReference type="EMBL" id="ANG44398.1"/>
    </source>
</evidence>
<evidence type="ECO:0000256" key="7">
    <source>
        <dbReference type="ARBA" id="ARBA00023065"/>
    </source>
</evidence>
<evidence type="ECO:0000256" key="6">
    <source>
        <dbReference type="ARBA" id="ARBA00022989"/>
    </source>
</evidence>
<keyword evidence="13" id="KW-0175">Coiled coil</keyword>